<dbReference type="InterPro" id="IPR011051">
    <property type="entry name" value="RmlC_Cupin_sf"/>
</dbReference>
<dbReference type="EMBL" id="LS483487">
    <property type="protein sequence ID" value="SQI99357.1"/>
    <property type="molecule type" value="Genomic_DNA"/>
</dbReference>
<dbReference type="Pfam" id="PF05962">
    <property type="entry name" value="HutD"/>
    <property type="match status" value="1"/>
</dbReference>
<dbReference type="AlphaFoldDB" id="A0AAX1TTS8"/>
<accession>A0AAX1TTS8</accession>
<proteinExistence type="predicted"/>
<dbReference type="GeneID" id="78454667"/>
<protein>
    <submittedName>
        <fullName evidence="1">Various environmental stresses-induced protein</fullName>
    </submittedName>
</protein>
<reference evidence="1 2" key="1">
    <citation type="submission" date="2018-06" db="EMBL/GenBank/DDBJ databases">
        <authorList>
            <consortium name="Pathogen Informatics"/>
            <person name="Doyle S."/>
        </authorList>
    </citation>
    <scope>NUCLEOTIDE SEQUENCE [LARGE SCALE GENOMIC DNA]</scope>
    <source>
        <strain evidence="1 2">NCTC12112</strain>
    </source>
</reference>
<dbReference type="PANTHER" id="PTHR37943">
    <property type="entry name" value="PROTEIN VES"/>
    <property type="match status" value="1"/>
</dbReference>
<evidence type="ECO:0000313" key="2">
    <source>
        <dbReference type="Proteomes" id="UP000249008"/>
    </source>
</evidence>
<sequence length="180" mass="20761">MIEIIKSNAFKESRWSGGTTTQLYIYPKDGDYQKRDFKFRISIATTELMESTFTKLEGIKRIISILEGKMELSHKNRYNITLMPYEIDRFIGDWDTSSKGKVKDFNLMLKDCDGDFLYKEITGSENINFEEEVIFFVYCISGKIEISGKSLLENELAVGEGKNIEVSGKNSKIFYGYITK</sequence>
<dbReference type="InterPro" id="IPR014710">
    <property type="entry name" value="RmlC-like_jellyroll"/>
</dbReference>
<dbReference type="RefSeq" id="WP_005978691.1">
    <property type="nucleotide sequence ID" value="NZ_CABKNW010000004.1"/>
</dbReference>
<dbReference type="KEGG" id="ful:C4N20_07595"/>
<dbReference type="InterPro" id="IPR010282">
    <property type="entry name" value="Uncharacterised_HutD/Ves"/>
</dbReference>
<dbReference type="Proteomes" id="UP000249008">
    <property type="component" value="Chromosome 1"/>
</dbReference>
<evidence type="ECO:0000313" key="1">
    <source>
        <dbReference type="EMBL" id="SQI99357.1"/>
    </source>
</evidence>
<dbReference type="PANTHER" id="PTHR37943:SF1">
    <property type="entry name" value="PROTEIN VES"/>
    <property type="match status" value="1"/>
</dbReference>
<dbReference type="Gene3D" id="2.60.120.10">
    <property type="entry name" value="Jelly Rolls"/>
    <property type="match status" value="1"/>
</dbReference>
<gene>
    <name evidence="1" type="primary">ves</name>
    <name evidence="1" type="ORF">NCTC12112_00066</name>
</gene>
<organism evidence="1 2">
    <name type="scientific">Fusobacterium ulcerans</name>
    <dbReference type="NCBI Taxonomy" id="861"/>
    <lineage>
        <taxon>Bacteria</taxon>
        <taxon>Fusobacteriati</taxon>
        <taxon>Fusobacteriota</taxon>
        <taxon>Fusobacteriia</taxon>
        <taxon>Fusobacteriales</taxon>
        <taxon>Fusobacteriaceae</taxon>
        <taxon>Fusobacterium</taxon>
    </lineage>
</organism>
<dbReference type="SUPFAM" id="SSF51182">
    <property type="entry name" value="RmlC-like cupins"/>
    <property type="match status" value="1"/>
</dbReference>
<name>A0AAX1TTS8_9FUSO</name>